<feature type="region of interest" description="Disordered" evidence="1">
    <location>
        <begin position="69"/>
        <end position="181"/>
    </location>
</feature>
<dbReference type="AlphaFoldDB" id="A0A161LMU4"/>
<dbReference type="Proteomes" id="UP000077701">
    <property type="component" value="Unassembled WGS sequence"/>
</dbReference>
<evidence type="ECO:0000313" key="3">
    <source>
        <dbReference type="EMBL" id="GAT68735.1"/>
    </source>
</evidence>
<feature type="compositionally biased region" description="Low complexity" evidence="1">
    <location>
        <begin position="138"/>
        <end position="151"/>
    </location>
</feature>
<reference evidence="4" key="2">
    <citation type="submission" date="2016-04" db="EMBL/GenBank/DDBJ databases">
        <title>Planomonospora sphaerica JCM9374 whole genome shotgun sequence.</title>
        <authorList>
            <person name="Suzuki T."/>
            <person name="Dohra H."/>
            <person name="Kodani S."/>
        </authorList>
    </citation>
    <scope>NUCLEOTIDE SEQUENCE [LARGE SCALE GENOMIC DNA]</scope>
    <source>
        <strain evidence="4">JCM 9374</strain>
    </source>
</reference>
<evidence type="ECO:0000313" key="4">
    <source>
        <dbReference type="Proteomes" id="UP000077701"/>
    </source>
</evidence>
<comment type="caution">
    <text evidence="3">The sequence shown here is derived from an EMBL/GenBank/DDBJ whole genome shotgun (WGS) entry which is preliminary data.</text>
</comment>
<dbReference type="STRING" id="161355.PS9374_04400"/>
<feature type="compositionally biased region" description="Low complexity" evidence="1">
    <location>
        <begin position="69"/>
        <end position="87"/>
    </location>
</feature>
<dbReference type="EMBL" id="BDCX01000011">
    <property type="protein sequence ID" value="GAT68735.1"/>
    <property type="molecule type" value="Genomic_DNA"/>
</dbReference>
<organism evidence="3 4">
    <name type="scientific">Planomonospora sphaerica</name>
    <dbReference type="NCBI Taxonomy" id="161355"/>
    <lineage>
        <taxon>Bacteria</taxon>
        <taxon>Bacillati</taxon>
        <taxon>Actinomycetota</taxon>
        <taxon>Actinomycetes</taxon>
        <taxon>Streptosporangiales</taxon>
        <taxon>Streptosporangiaceae</taxon>
        <taxon>Planomonospora</taxon>
    </lineage>
</organism>
<gene>
    <name evidence="3" type="ORF">PS9374_04400</name>
</gene>
<sequence>MSTASGSDSPDDGEVKEDIEPDFWGDDEKPRRFSLAPRTALLVGTGVLVIITVAVIMFFLGRDRPPPLESAAPAPSVPVVQEPDPVAVEPPPPPVISEPPSPPPVKPRATRRTEAKSTVPPPPRARVTSAPSRPPVRRTPAPVARLTGAPTAAPPPPDAPGQGWPARPASAPPPPAERPPLTVSATAVDLSAARTAPLVLAAREPVSWSISSSAGLVVSATAGTLTAGQNTTVVVGAAPSPAGAPPAGCGQARRGSVTVQWSGGADPARTAGTHTVAVALWVPCR</sequence>
<feature type="compositionally biased region" description="Acidic residues" evidence="1">
    <location>
        <begin position="9"/>
        <end position="25"/>
    </location>
</feature>
<evidence type="ECO:0000256" key="2">
    <source>
        <dbReference type="SAM" id="Phobius"/>
    </source>
</evidence>
<proteinExistence type="predicted"/>
<keyword evidence="2" id="KW-0472">Membrane</keyword>
<feature type="region of interest" description="Disordered" evidence="1">
    <location>
        <begin position="1"/>
        <end position="30"/>
    </location>
</feature>
<protein>
    <submittedName>
        <fullName evidence="3">Uncharacterized protein</fullName>
    </submittedName>
</protein>
<feature type="compositionally biased region" description="Pro residues" evidence="1">
    <location>
        <begin position="88"/>
        <end position="106"/>
    </location>
</feature>
<keyword evidence="2" id="KW-0812">Transmembrane</keyword>
<evidence type="ECO:0000256" key="1">
    <source>
        <dbReference type="SAM" id="MobiDB-lite"/>
    </source>
</evidence>
<accession>A0A161LMU4</accession>
<feature type="transmembrane region" description="Helical" evidence="2">
    <location>
        <begin position="39"/>
        <end position="60"/>
    </location>
</feature>
<dbReference type="RefSeq" id="WP_068899543.1">
    <property type="nucleotide sequence ID" value="NZ_BDCX01000011.1"/>
</dbReference>
<keyword evidence="2" id="KW-1133">Transmembrane helix</keyword>
<keyword evidence="4" id="KW-1185">Reference proteome</keyword>
<reference evidence="3 4" key="1">
    <citation type="journal article" date="2016" name="Genome Announc.">
        <title>Draft Genome Sequence of Planomonospora sphaerica JCM9374, a Rare Actinomycete.</title>
        <authorList>
            <person name="Dohra H."/>
            <person name="Suzuki T."/>
            <person name="Inoue Y."/>
            <person name="Kodani S."/>
        </authorList>
    </citation>
    <scope>NUCLEOTIDE SEQUENCE [LARGE SCALE GENOMIC DNA]</scope>
    <source>
        <strain evidence="3 4">JCM 9374</strain>
    </source>
</reference>
<name>A0A161LMU4_9ACTN</name>
<feature type="compositionally biased region" description="Low complexity" evidence="1">
    <location>
        <begin position="160"/>
        <end position="169"/>
    </location>
</feature>